<accession>A0A8T0HSH5</accession>
<dbReference type="EMBL" id="CM026426">
    <property type="protein sequence ID" value="KAG0573757.1"/>
    <property type="molecule type" value="Genomic_DNA"/>
</dbReference>
<reference evidence="1" key="1">
    <citation type="submission" date="2020-06" db="EMBL/GenBank/DDBJ databases">
        <title>WGS assembly of Ceratodon purpureus strain R40.</title>
        <authorList>
            <person name="Carey S.B."/>
            <person name="Jenkins J."/>
            <person name="Shu S."/>
            <person name="Lovell J.T."/>
            <person name="Sreedasyam A."/>
            <person name="Maumus F."/>
            <person name="Tiley G.P."/>
            <person name="Fernandez-Pozo N."/>
            <person name="Barry K."/>
            <person name="Chen C."/>
            <person name="Wang M."/>
            <person name="Lipzen A."/>
            <person name="Daum C."/>
            <person name="Saski C.A."/>
            <person name="Payton A.C."/>
            <person name="Mcbreen J.C."/>
            <person name="Conrad R.E."/>
            <person name="Kollar L.M."/>
            <person name="Olsson S."/>
            <person name="Huttunen S."/>
            <person name="Landis J.B."/>
            <person name="Wickett N.J."/>
            <person name="Johnson M.G."/>
            <person name="Rensing S.A."/>
            <person name="Grimwood J."/>
            <person name="Schmutz J."/>
            <person name="Mcdaniel S.F."/>
        </authorList>
    </citation>
    <scope>NUCLEOTIDE SEQUENCE</scope>
    <source>
        <strain evidence="1">R40</strain>
    </source>
</reference>
<name>A0A8T0HSH5_CERPU</name>
<organism evidence="1 2">
    <name type="scientific">Ceratodon purpureus</name>
    <name type="common">Fire moss</name>
    <name type="synonym">Dicranum purpureum</name>
    <dbReference type="NCBI Taxonomy" id="3225"/>
    <lineage>
        <taxon>Eukaryota</taxon>
        <taxon>Viridiplantae</taxon>
        <taxon>Streptophyta</taxon>
        <taxon>Embryophyta</taxon>
        <taxon>Bryophyta</taxon>
        <taxon>Bryophytina</taxon>
        <taxon>Bryopsida</taxon>
        <taxon>Dicranidae</taxon>
        <taxon>Pseudoditrichales</taxon>
        <taxon>Ditrichaceae</taxon>
        <taxon>Ceratodon</taxon>
    </lineage>
</organism>
<proteinExistence type="predicted"/>
<feature type="non-terminal residue" evidence="1">
    <location>
        <position position="1"/>
    </location>
</feature>
<evidence type="ECO:0000313" key="1">
    <source>
        <dbReference type="EMBL" id="KAG0573757.1"/>
    </source>
</evidence>
<dbReference type="AlphaFoldDB" id="A0A8T0HSH5"/>
<sequence>LETKAALTKRDFTELLEKEGMSTLMQGDTACKVEPGLGSWGGGVKLDIQILTKEKKALSSKVEGVASMIKNMKGMCESFELQMKNCDVEEELWKLKKTLDFYIETAARSEFEYEDLLEEKFLKEAAHVKLERREAFLQDH</sequence>
<comment type="caution">
    <text evidence="1">The sequence shown here is derived from an EMBL/GenBank/DDBJ whole genome shotgun (WGS) entry which is preliminary data.</text>
</comment>
<keyword evidence="2" id="KW-1185">Reference proteome</keyword>
<evidence type="ECO:0000313" key="2">
    <source>
        <dbReference type="Proteomes" id="UP000822688"/>
    </source>
</evidence>
<gene>
    <name evidence="1" type="ORF">KC19_VG207100</name>
</gene>
<protein>
    <submittedName>
        <fullName evidence="1">Uncharacterized protein</fullName>
    </submittedName>
</protein>
<dbReference type="Proteomes" id="UP000822688">
    <property type="component" value="Chromosome V"/>
</dbReference>
<feature type="non-terminal residue" evidence="1">
    <location>
        <position position="140"/>
    </location>
</feature>